<dbReference type="RefSeq" id="WP_036643467.1">
    <property type="nucleotide sequence ID" value="NZ_CBCSBX010000011.1"/>
</dbReference>
<feature type="transmembrane region" description="Helical" evidence="1">
    <location>
        <begin position="119"/>
        <end position="140"/>
    </location>
</feature>
<protein>
    <recommendedName>
        <fullName evidence="4">ABC transporter permease</fullName>
    </recommendedName>
</protein>
<proteinExistence type="predicted"/>
<evidence type="ECO:0008006" key="4">
    <source>
        <dbReference type="Google" id="ProtNLM"/>
    </source>
</evidence>
<feature type="transmembrane region" description="Helical" evidence="1">
    <location>
        <begin position="185"/>
        <end position="207"/>
    </location>
</feature>
<feature type="transmembrane region" description="Helical" evidence="1">
    <location>
        <begin position="160"/>
        <end position="178"/>
    </location>
</feature>
<name>A0A163HA91_9BACL</name>
<reference evidence="2" key="1">
    <citation type="journal article" date="2016" name="Genome Announc.">
        <title>Draft genomes of two strains of Paenibacillus glucanolyticus with capability to degrade lignocellulose.</title>
        <authorList>
            <person name="Mathews S.L."/>
            <person name="Pawlak J."/>
            <person name="Grunden A.M."/>
        </authorList>
    </citation>
    <scope>NUCLEOTIDE SEQUENCE [LARGE SCALE GENOMIC DNA]</scope>
    <source>
        <strain evidence="2">SLM1</strain>
    </source>
</reference>
<evidence type="ECO:0000313" key="2">
    <source>
        <dbReference type="EMBL" id="KZS45390.1"/>
    </source>
</evidence>
<keyword evidence="1" id="KW-1133">Transmembrane helix</keyword>
<dbReference type="STRING" id="59843.A3958_05375"/>
<dbReference type="GO" id="GO:0005886">
    <property type="term" value="C:plasma membrane"/>
    <property type="evidence" value="ECO:0007669"/>
    <property type="project" value="UniProtKB-SubCell"/>
</dbReference>
<feature type="transmembrane region" description="Helical" evidence="1">
    <location>
        <begin position="68"/>
        <end position="87"/>
    </location>
</feature>
<dbReference type="GO" id="GO:0140359">
    <property type="term" value="F:ABC-type transporter activity"/>
    <property type="evidence" value="ECO:0007669"/>
    <property type="project" value="InterPro"/>
</dbReference>
<feature type="transmembrane region" description="Helical" evidence="1">
    <location>
        <begin position="21"/>
        <end position="42"/>
    </location>
</feature>
<organism evidence="2 3">
    <name type="scientific">Paenibacillus glucanolyticus</name>
    <dbReference type="NCBI Taxonomy" id="59843"/>
    <lineage>
        <taxon>Bacteria</taxon>
        <taxon>Bacillati</taxon>
        <taxon>Bacillota</taxon>
        <taxon>Bacilli</taxon>
        <taxon>Bacillales</taxon>
        <taxon>Paenibacillaceae</taxon>
        <taxon>Paenibacillus</taxon>
    </lineage>
</organism>
<feature type="transmembrane region" description="Helical" evidence="1">
    <location>
        <begin position="227"/>
        <end position="249"/>
    </location>
</feature>
<dbReference type="AlphaFoldDB" id="A0A163HA91"/>
<keyword evidence="1" id="KW-0812">Transmembrane</keyword>
<gene>
    <name evidence="2" type="ORF">AWU65_05380</name>
</gene>
<dbReference type="GeneID" id="97553339"/>
<dbReference type="Proteomes" id="UP000076796">
    <property type="component" value="Unassembled WGS sequence"/>
</dbReference>
<keyword evidence="3" id="KW-1185">Reference proteome</keyword>
<sequence length="258" mass="27320">MKPFWIYYQKEMLEASRTYKWIWVPAVFLLLGIMQPVSTYYLPEILTMSGEVPPEAAALFTIPSADSVMASTLSQFSTIGLLVLVLAGMNTVAGERATGTAELVLTRTVSTLPMMGAKWAAMMTLMLVSFALGLAGAAYYTHQLIGPLEWGAVASGGLLYAVWLAWIVTLVLPLGAVLRGPAAAFISLGTAAALSLLSGLLPSRFQWSPGRLSSMAAEWMLGAGAGAWAPVIAALLIMLLSIIAAAGLLRRSPLSPQS</sequence>
<keyword evidence="1" id="KW-0472">Membrane</keyword>
<dbReference type="OrthoDB" id="4187110at2"/>
<dbReference type="KEGG" id="pglu:A3958_05375"/>
<comment type="caution">
    <text evidence="2">The sequence shown here is derived from an EMBL/GenBank/DDBJ whole genome shotgun (WGS) entry which is preliminary data.</text>
</comment>
<accession>A0A163HA91</accession>
<dbReference type="EMBL" id="LWMH01000001">
    <property type="protein sequence ID" value="KZS45390.1"/>
    <property type="molecule type" value="Genomic_DNA"/>
</dbReference>
<evidence type="ECO:0000256" key="1">
    <source>
        <dbReference type="SAM" id="Phobius"/>
    </source>
</evidence>
<evidence type="ECO:0000313" key="3">
    <source>
        <dbReference type="Proteomes" id="UP000076796"/>
    </source>
</evidence>